<accession>A0A517W3P3</accession>
<dbReference type="Proteomes" id="UP000318704">
    <property type="component" value="Chromosome"/>
</dbReference>
<organism evidence="1 2">
    <name type="scientific">Gimesia aquarii</name>
    <dbReference type="NCBI Taxonomy" id="2527964"/>
    <lineage>
        <taxon>Bacteria</taxon>
        <taxon>Pseudomonadati</taxon>
        <taxon>Planctomycetota</taxon>
        <taxon>Planctomycetia</taxon>
        <taxon>Planctomycetales</taxon>
        <taxon>Planctomycetaceae</taxon>
        <taxon>Gimesia</taxon>
    </lineage>
</organism>
<proteinExistence type="predicted"/>
<name>A0A517W3P3_9PLAN</name>
<evidence type="ECO:0000313" key="2">
    <source>
        <dbReference type="Proteomes" id="UP000318704"/>
    </source>
</evidence>
<gene>
    <name evidence="1" type="ORF">V144x_53770</name>
</gene>
<dbReference type="AlphaFoldDB" id="A0A517W3P3"/>
<dbReference type="KEGG" id="gaw:V144x_53770"/>
<dbReference type="EMBL" id="CP037920">
    <property type="protein sequence ID" value="QDT99863.1"/>
    <property type="molecule type" value="Genomic_DNA"/>
</dbReference>
<protein>
    <submittedName>
        <fullName evidence="1">Uncharacterized protein</fullName>
    </submittedName>
</protein>
<reference evidence="1 2" key="1">
    <citation type="submission" date="2019-03" db="EMBL/GenBank/DDBJ databases">
        <title>Deep-cultivation of Planctomycetes and their phenomic and genomic characterization uncovers novel biology.</title>
        <authorList>
            <person name="Wiegand S."/>
            <person name="Jogler M."/>
            <person name="Boedeker C."/>
            <person name="Pinto D."/>
            <person name="Vollmers J."/>
            <person name="Rivas-Marin E."/>
            <person name="Kohn T."/>
            <person name="Peeters S.H."/>
            <person name="Heuer A."/>
            <person name="Rast P."/>
            <person name="Oberbeckmann S."/>
            <person name="Bunk B."/>
            <person name="Jeske O."/>
            <person name="Meyerdierks A."/>
            <person name="Storesund J.E."/>
            <person name="Kallscheuer N."/>
            <person name="Luecker S."/>
            <person name="Lage O.M."/>
            <person name="Pohl T."/>
            <person name="Merkel B.J."/>
            <person name="Hornburger P."/>
            <person name="Mueller R.-W."/>
            <person name="Bruemmer F."/>
            <person name="Labrenz M."/>
            <person name="Spormann A.M."/>
            <person name="Op den Camp H."/>
            <person name="Overmann J."/>
            <person name="Amann R."/>
            <person name="Jetten M.S.M."/>
            <person name="Mascher T."/>
            <person name="Medema M.H."/>
            <person name="Devos D.P."/>
            <person name="Kaster A.-K."/>
            <person name="Ovreas L."/>
            <person name="Rohde M."/>
            <person name="Galperin M.Y."/>
            <person name="Jogler C."/>
        </authorList>
    </citation>
    <scope>NUCLEOTIDE SEQUENCE [LARGE SCALE GENOMIC DNA]</scope>
    <source>
        <strain evidence="1 2">V144</strain>
    </source>
</reference>
<sequence>MVVGRGNAPKNFDVVNFGPTIVMRLASSPGLSTQGCSFFSQCLPTLFYRLPLFTSVTNYHLHKSELKKLVIVLTNFFEPLLSSPSIYYYITTQVLLAC</sequence>
<evidence type="ECO:0000313" key="1">
    <source>
        <dbReference type="EMBL" id="QDT99863.1"/>
    </source>
</evidence>